<dbReference type="Pfam" id="PF17782">
    <property type="entry name" value="WHD_DprA"/>
    <property type="match status" value="1"/>
</dbReference>
<sequence>MLLNKFKSFRNILSAEKSELMRIDGISNKIAERIINAPKRIDSYESKVASELNLMHKLNGKVVTYWDEEYPELLRNIYYPPLILYIAGNFDSSDKYGVAIVGTRKPTNYGIQQAEKFASELVKKGIIIISGLARGIDSYAHRAAINSGGRTIAVIGSGVDVIYPPENARLFKQITEQGAIVSEFEPGTKPDAQNFPRRNRIISGLSLGVLIIETRQNGGAMQTAAYALDQNREIFALPGNVNSPQSEGPNLLIQKGEAKLVITADDVLDELGSKLGPEKKIGKKNEHVSLSLFEEKIIEALGNEALHIDIIADKAAMNTSECLVHLLSLEFKGLVKQLPGKIFMSV</sequence>
<comment type="similarity">
    <text evidence="1">Belongs to the DprA/Smf family.</text>
</comment>
<dbReference type="PATRIC" id="fig|1191523.3.peg.1894"/>
<evidence type="ECO:0000313" key="5">
    <source>
        <dbReference type="Proteomes" id="UP000009011"/>
    </source>
</evidence>
<evidence type="ECO:0000256" key="1">
    <source>
        <dbReference type="ARBA" id="ARBA00006525"/>
    </source>
</evidence>
<dbReference type="OrthoDB" id="9785707at2"/>
<reference evidence="4 5" key="1">
    <citation type="journal article" date="2013" name="PLoS ONE">
        <title>Genomic analysis of Melioribacter roseus, facultatively anaerobic organotrophic bacterium representing a novel deep lineage within Bacteriodetes/Chlorobi group.</title>
        <authorList>
            <person name="Kadnikov V.V."/>
            <person name="Mardanov A.V."/>
            <person name="Podosokorskaya O.A."/>
            <person name="Gavrilov S.N."/>
            <person name="Kublanov I.V."/>
            <person name="Beletsky A.V."/>
            <person name="Bonch-Osmolovskaya E.A."/>
            <person name="Ravin N.V."/>
        </authorList>
    </citation>
    <scope>NUCLEOTIDE SEQUENCE [LARGE SCALE GENOMIC DNA]</scope>
    <source>
        <strain evidence="5">JCM 17771 / P3M-2</strain>
    </source>
</reference>
<proteinExistence type="inferred from homology"/>
<feature type="domain" description="Smf/DprA SLOG" evidence="2">
    <location>
        <begin position="61"/>
        <end position="271"/>
    </location>
</feature>
<dbReference type="InterPro" id="IPR010994">
    <property type="entry name" value="RuvA_2-like"/>
</dbReference>
<evidence type="ECO:0000313" key="4">
    <source>
        <dbReference type="EMBL" id="AFN75020.1"/>
    </source>
</evidence>
<accession>I6Z784</accession>
<dbReference type="PANTHER" id="PTHR43022">
    <property type="entry name" value="PROTEIN SMF"/>
    <property type="match status" value="1"/>
</dbReference>
<dbReference type="InterPro" id="IPR041614">
    <property type="entry name" value="DprA_WH"/>
</dbReference>
<dbReference type="Gene3D" id="3.40.50.450">
    <property type="match status" value="1"/>
</dbReference>
<dbReference type="HOGENOM" id="CLU_029601_1_1_10"/>
<dbReference type="InterPro" id="IPR057666">
    <property type="entry name" value="DrpA_SLOG"/>
</dbReference>
<feature type="domain" description="DprA winged helix" evidence="3">
    <location>
        <begin position="294"/>
        <end position="341"/>
    </location>
</feature>
<organism evidence="4 5">
    <name type="scientific">Melioribacter roseus (strain DSM 23840 / JCM 17771 / VKM B-2668 / P3M-2)</name>
    <dbReference type="NCBI Taxonomy" id="1191523"/>
    <lineage>
        <taxon>Bacteria</taxon>
        <taxon>Pseudomonadati</taxon>
        <taxon>Ignavibacteriota</taxon>
        <taxon>Ignavibacteria</taxon>
        <taxon>Ignavibacteriales</taxon>
        <taxon>Melioribacteraceae</taxon>
        <taxon>Melioribacter</taxon>
    </lineage>
</organism>
<dbReference type="SUPFAM" id="SSF102405">
    <property type="entry name" value="MCP/YpsA-like"/>
    <property type="match status" value="1"/>
</dbReference>
<dbReference type="Pfam" id="PF02481">
    <property type="entry name" value="DNA_processg_A"/>
    <property type="match status" value="1"/>
</dbReference>
<protein>
    <submittedName>
        <fullName evidence="4">DNA protecting protein DprA</fullName>
    </submittedName>
</protein>
<dbReference type="EMBL" id="CP003557">
    <property type="protein sequence ID" value="AFN75020.1"/>
    <property type="molecule type" value="Genomic_DNA"/>
</dbReference>
<dbReference type="NCBIfam" id="TIGR00732">
    <property type="entry name" value="dprA"/>
    <property type="match status" value="1"/>
</dbReference>
<name>I6Z784_MELRP</name>
<dbReference type="AlphaFoldDB" id="I6Z784"/>
<dbReference type="eggNOG" id="COG0758">
    <property type="taxonomic scope" value="Bacteria"/>
</dbReference>
<dbReference type="Pfam" id="PF14520">
    <property type="entry name" value="HHH_5"/>
    <property type="match status" value="1"/>
</dbReference>
<keyword evidence="5" id="KW-1185">Reference proteome</keyword>
<dbReference type="InterPro" id="IPR036388">
    <property type="entry name" value="WH-like_DNA-bd_sf"/>
</dbReference>
<gene>
    <name evidence="4" type="ordered locus">MROS_1786</name>
</gene>
<dbReference type="KEGG" id="mro:MROS_1786"/>
<dbReference type="InterPro" id="IPR003488">
    <property type="entry name" value="DprA"/>
</dbReference>
<dbReference type="SUPFAM" id="SSF47781">
    <property type="entry name" value="RuvA domain 2-like"/>
    <property type="match status" value="1"/>
</dbReference>
<evidence type="ECO:0000259" key="2">
    <source>
        <dbReference type="Pfam" id="PF02481"/>
    </source>
</evidence>
<dbReference type="PANTHER" id="PTHR43022:SF1">
    <property type="entry name" value="PROTEIN SMF"/>
    <property type="match status" value="1"/>
</dbReference>
<evidence type="ECO:0000259" key="3">
    <source>
        <dbReference type="Pfam" id="PF17782"/>
    </source>
</evidence>
<dbReference type="GO" id="GO:0009294">
    <property type="term" value="P:DNA-mediated transformation"/>
    <property type="evidence" value="ECO:0007669"/>
    <property type="project" value="InterPro"/>
</dbReference>
<dbReference type="Gene3D" id="1.10.10.10">
    <property type="entry name" value="Winged helix-like DNA-binding domain superfamily/Winged helix DNA-binding domain"/>
    <property type="match status" value="1"/>
</dbReference>
<dbReference type="STRING" id="1191523.MROS_1786"/>
<dbReference type="Proteomes" id="UP000009011">
    <property type="component" value="Chromosome"/>
</dbReference>